<evidence type="ECO:0000313" key="8">
    <source>
        <dbReference type="EMBL" id="TCK58640.1"/>
    </source>
</evidence>
<keyword evidence="2 6" id="KW-0472">Membrane</keyword>
<accession>A0A4R1K406</accession>
<dbReference type="OrthoDB" id="5801564at2"/>
<dbReference type="Proteomes" id="UP000295565">
    <property type="component" value="Unassembled WGS sequence"/>
</dbReference>
<comment type="function">
    <text evidence="6">Together with LptD, is involved in the assembly of lipopolysaccharide (LPS) at the surface of the outer membrane. Required for the proper assembly of LptD. Binds LPS and may serve as the LPS recognition site at the outer membrane.</text>
</comment>
<dbReference type="HAMAP" id="MF_01186">
    <property type="entry name" value="LPS_assembly_LptE"/>
    <property type="match status" value="1"/>
</dbReference>
<dbReference type="PANTHER" id="PTHR38098">
    <property type="entry name" value="LPS-ASSEMBLY LIPOPROTEIN LPTE"/>
    <property type="match status" value="1"/>
</dbReference>
<dbReference type="GO" id="GO:0015920">
    <property type="term" value="P:lipopolysaccharide transport"/>
    <property type="evidence" value="ECO:0007669"/>
    <property type="project" value="TreeGrafter"/>
</dbReference>
<dbReference type="GO" id="GO:0009279">
    <property type="term" value="C:cell outer membrane"/>
    <property type="evidence" value="ECO:0007669"/>
    <property type="project" value="UniProtKB-UniRule"/>
</dbReference>
<dbReference type="AlphaFoldDB" id="A0A4R1K406"/>
<dbReference type="RefSeq" id="WP_131911604.1">
    <property type="nucleotide sequence ID" value="NZ_OU594967.1"/>
</dbReference>
<comment type="similarity">
    <text evidence="6">Belongs to the LptE lipoprotein family.</text>
</comment>
<proteinExistence type="inferred from homology"/>
<comment type="caution">
    <text evidence="8">The sequence shown here is derived from an EMBL/GenBank/DDBJ whole genome shotgun (WGS) entry which is preliminary data.</text>
</comment>
<dbReference type="Pfam" id="PF04390">
    <property type="entry name" value="LptE"/>
    <property type="match status" value="1"/>
</dbReference>
<keyword evidence="9" id="KW-1185">Reference proteome</keyword>
<evidence type="ECO:0000256" key="7">
    <source>
        <dbReference type="SAM" id="Phobius"/>
    </source>
</evidence>
<dbReference type="PANTHER" id="PTHR38098:SF1">
    <property type="entry name" value="LPS-ASSEMBLY LIPOPROTEIN LPTE"/>
    <property type="match status" value="1"/>
</dbReference>
<keyword evidence="7" id="KW-1133">Transmembrane helix</keyword>
<dbReference type="EMBL" id="SMGD01000011">
    <property type="protein sequence ID" value="TCK58640.1"/>
    <property type="molecule type" value="Genomic_DNA"/>
</dbReference>
<dbReference type="GO" id="GO:0043165">
    <property type="term" value="P:Gram-negative-bacterium-type cell outer membrane assembly"/>
    <property type="evidence" value="ECO:0007669"/>
    <property type="project" value="UniProtKB-UniRule"/>
</dbReference>
<feature type="transmembrane region" description="Helical" evidence="7">
    <location>
        <begin position="20"/>
        <end position="40"/>
    </location>
</feature>
<keyword evidence="5 8" id="KW-0449">Lipoprotein</keyword>
<gene>
    <name evidence="6" type="primary">lptE</name>
    <name evidence="8" type="ORF">EV690_0777</name>
</gene>
<name>A0A4R1K406_9GAMM</name>
<evidence type="ECO:0000256" key="2">
    <source>
        <dbReference type="ARBA" id="ARBA00023136"/>
    </source>
</evidence>
<keyword evidence="3" id="KW-0564">Palmitate</keyword>
<dbReference type="InterPro" id="IPR007485">
    <property type="entry name" value="LPS_assembly_LptE"/>
</dbReference>
<keyword evidence="4 6" id="KW-0998">Cell outer membrane</keyword>
<evidence type="ECO:0000256" key="5">
    <source>
        <dbReference type="ARBA" id="ARBA00023288"/>
    </source>
</evidence>
<evidence type="ECO:0000256" key="1">
    <source>
        <dbReference type="ARBA" id="ARBA00022729"/>
    </source>
</evidence>
<dbReference type="GO" id="GO:0001530">
    <property type="term" value="F:lipopolysaccharide binding"/>
    <property type="evidence" value="ECO:0007669"/>
    <property type="project" value="TreeGrafter"/>
</dbReference>
<evidence type="ECO:0000256" key="3">
    <source>
        <dbReference type="ARBA" id="ARBA00023139"/>
    </source>
</evidence>
<reference evidence="8 9" key="1">
    <citation type="submission" date="2019-03" db="EMBL/GenBank/DDBJ databases">
        <title>Genomic Encyclopedia of Type Strains, Phase IV (KMG-IV): sequencing the most valuable type-strain genomes for metagenomic binning, comparative biology and taxonomic classification.</title>
        <authorList>
            <person name="Goeker M."/>
        </authorList>
    </citation>
    <scope>NUCLEOTIDE SEQUENCE [LARGE SCALE GENOMIC DNA]</scope>
    <source>
        <strain evidence="8 9">DSM 18577</strain>
    </source>
</reference>
<dbReference type="Gene3D" id="3.30.160.150">
    <property type="entry name" value="Lipoprotein like domain"/>
    <property type="match status" value="1"/>
</dbReference>
<evidence type="ECO:0000256" key="6">
    <source>
        <dbReference type="HAMAP-Rule" id="MF_01186"/>
    </source>
</evidence>
<evidence type="ECO:0000256" key="4">
    <source>
        <dbReference type="ARBA" id="ARBA00023237"/>
    </source>
</evidence>
<sequence length="178" mass="19659">MSNVNQCPSGALVSHLAKRISQLGILALSIILLSACGFHLRDNYLINTKFHKLYLASPDPYSALTLALKEKLKSNNVQLVNNPSANVPIFSLGSPKRSSRVVSVYSDGSDAESELSYEVSGTVTMPNNQQYPIQVQLHRDFTKDSEQALAKMREQDLISEEMTNMAAEQIIRQLAAIH</sequence>
<keyword evidence="1" id="KW-0732">Signal</keyword>
<organism evidence="8 9">
    <name type="scientific">Celerinatantimonas diazotrophica</name>
    <dbReference type="NCBI Taxonomy" id="412034"/>
    <lineage>
        <taxon>Bacteria</taxon>
        <taxon>Pseudomonadati</taxon>
        <taxon>Pseudomonadota</taxon>
        <taxon>Gammaproteobacteria</taxon>
        <taxon>Celerinatantimonadaceae</taxon>
        <taxon>Celerinatantimonas</taxon>
    </lineage>
</organism>
<dbReference type="GO" id="GO:1990351">
    <property type="term" value="C:transporter complex"/>
    <property type="evidence" value="ECO:0007669"/>
    <property type="project" value="TreeGrafter"/>
</dbReference>
<evidence type="ECO:0000313" key="9">
    <source>
        <dbReference type="Proteomes" id="UP000295565"/>
    </source>
</evidence>
<keyword evidence="7" id="KW-0812">Transmembrane</keyword>
<comment type="subunit">
    <text evidence="6">Component of the lipopolysaccharide transport and assembly complex. Interacts with LptD.</text>
</comment>
<protein>
    <recommendedName>
        <fullName evidence="6">LPS-assembly lipoprotein LptE</fullName>
    </recommendedName>
</protein>